<evidence type="ECO:0000256" key="1">
    <source>
        <dbReference type="ARBA" id="ARBA00004123"/>
    </source>
</evidence>
<protein>
    <recommendedName>
        <fullName evidence="8">BSD domain-containing protein</fullName>
    </recommendedName>
</protein>
<evidence type="ECO:0000256" key="2">
    <source>
        <dbReference type="ARBA" id="ARBA00009448"/>
    </source>
</evidence>
<dbReference type="SUPFAM" id="SSF140383">
    <property type="entry name" value="BSD domain-like"/>
    <property type="match status" value="2"/>
</dbReference>
<dbReference type="SUPFAM" id="SSF50729">
    <property type="entry name" value="PH domain-like"/>
    <property type="match status" value="1"/>
</dbReference>
<feature type="compositionally biased region" description="Basic and acidic residues" evidence="7">
    <location>
        <begin position="316"/>
        <end position="325"/>
    </location>
</feature>
<dbReference type="PANTHER" id="PTHR12856">
    <property type="entry name" value="TRANSCRIPTION INITIATION FACTOR IIH-RELATED"/>
    <property type="match status" value="1"/>
</dbReference>
<keyword evidence="10" id="KW-1185">Reference proteome</keyword>
<dbReference type="Pfam" id="PF03909">
    <property type="entry name" value="BSD"/>
    <property type="match status" value="1"/>
</dbReference>
<dbReference type="GO" id="GO:0006351">
    <property type="term" value="P:DNA-templated transcription"/>
    <property type="evidence" value="ECO:0007669"/>
    <property type="project" value="InterPro"/>
</dbReference>
<dbReference type="Pfam" id="PF08567">
    <property type="entry name" value="PH_TFIIH"/>
    <property type="match status" value="1"/>
</dbReference>
<comment type="subcellular location">
    <subcellularLocation>
        <location evidence="1">Nucleus</location>
    </subcellularLocation>
</comment>
<evidence type="ECO:0000256" key="4">
    <source>
        <dbReference type="ARBA" id="ARBA00023015"/>
    </source>
</evidence>
<dbReference type="InterPro" id="IPR011993">
    <property type="entry name" value="PH-like_dom_sf"/>
</dbReference>
<dbReference type="OrthoDB" id="360521at2759"/>
<feature type="region of interest" description="Disordered" evidence="7">
    <location>
        <begin position="313"/>
        <end position="342"/>
    </location>
</feature>
<keyword evidence="6" id="KW-0539">Nucleus</keyword>
<evidence type="ECO:0000313" key="10">
    <source>
        <dbReference type="Proteomes" id="UP001152759"/>
    </source>
</evidence>
<comment type="similarity">
    <text evidence="2">Belongs to the TFB1 family.</text>
</comment>
<dbReference type="InterPro" id="IPR013876">
    <property type="entry name" value="TFIIH_BTF_p62_N"/>
</dbReference>
<name>A0A9P0AIC3_BEMTA</name>
<dbReference type="InterPro" id="IPR027079">
    <property type="entry name" value="Tfb1/GTF2H1"/>
</dbReference>
<dbReference type="InterPro" id="IPR005607">
    <property type="entry name" value="BSD_dom"/>
</dbReference>
<keyword evidence="3" id="KW-0677">Repeat</keyword>
<dbReference type="AlphaFoldDB" id="A0A9P0AIC3"/>
<keyword evidence="5" id="KW-0804">Transcription</keyword>
<dbReference type="Gene3D" id="2.30.29.30">
    <property type="entry name" value="Pleckstrin-homology domain (PH domain)/Phosphotyrosine-binding domain (PTB)"/>
    <property type="match status" value="1"/>
</dbReference>
<feature type="domain" description="BSD" evidence="8">
    <location>
        <begin position="181"/>
        <end position="233"/>
    </location>
</feature>
<dbReference type="SMART" id="SM00751">
    <property type="entry name" value="BSD"/>
    <property type="match status" value="2"/>
</dbReference>
<dbReference type="GO" id="GO:0006289">
    <property type="term" value="P:nucleotide-excision repair"/>
    <property type="evidence" value="ECO:0007669"/>
    <property type="project" value="InterPro"/>
</dbReference>
<evidence type="ECO:0000256" key="3">
    <source>
        <dbReference type="ARBA" id="ARBA00022737"/>
    </source>
</evidence>
<dbReference type="KEGG" id="btab:109035848"/>
<evidence type="ECO:0000256" key="7">
    <source>
        <dbReference type="SAM" id="MobiDB-lite"/>
    </source>
</evidence>
<organism evidence="9 10">
    <name type="scientific">Bemisia tabaci</name>
    <name type="common">Sweetpotato whitefly</name>
    <name type="synonym">Aleurodes tabaci</name>
    <dbReference type="NCBI Taxonomy" id="7038"/>
    <lineage>
        <taxon>Eukaryota</taxon>
        <taxon>Metazoa</taxon>
        <taxon>Ecdysozoa</taxon>
        <taxon>Arthropoda</taxon>
        <taxon>Hexapoda</taxon>
        <taxon>Insecta</taxon>
        <taxon>Pterygota</taxon>
        <taxon>Neoptera</taxon>
        <taxon>Paraneoptera</taxon>
        <taxon>Hemiptera</taxon>
        <taxon>Sternorrhyncha</taxon>
        <taxon>Aleyrodoidea</taxon>
        <taxon>Aleyrodidae</taxon>
        <taxon>Aleyrodinae</taxon>
        <taxon>Bemisia</taxon>
    </lineage>
</organism>
<reference evidence="9" key="1">
    <citation type="submission" date="2021-12" db="EMBL/GenBank/DDBJ databases">
        <authorList>
            <person name="King R."/>
        </authorList>
    </citation>
    <scope>NUCLEOTIDE SEQUENCE</scope>
</reference>
<evidence type="ECO:0000313" key="9">
    <source>
        <dbReference type="EMBL" id="CAH0393714.1"/>
    </source>
</evidence>
<evidence type="ECO:0000256" key="6">
    <source>
        <dbReference type="ARBA" id="ARBA00023242"/>
    </source>
</evidence>
<evidence type="ECO:0000256" key="5">
    <source>
        <dbReference type="ARBA" id="ARBA00023163"/>
    </source>
</evidence>
<proteinExistence type="inferred from homology"/>
<dbReference type="InterPro" id="IPR035925">
    <property type="entry name" value="BSD_dom_sf"/>
</dbReference>
<dbReference type="Gene3D" id="6.10.140.1200">
    <property type="match status" value="1"/>
</dbReference>
<dbReference type="Proteomes" id="UP001152759">
    <property type="component" value="Chromosome 7"/>
</dbReference>
<dbReference type="PROSITE" id="PS50858">
    <property type="entry name" value="BSD"/>
    <property type="match status" value="2"/>
</dbReference>
<dbReference type="Gene3D" id="1.10.3970.10">
    <property type="entry name" value="BSD domain"/>
    <property type="match status" value="1"/>
</dbReference>
<feature type="domain" description="BSD" evidence="8">
    <location>
        <begin position="102"/>
        <end position="149"/>
    </location>
</feature>
<dbReference type="CDD" id="cd13229">
    <property type="entry name" value="PH_TFIIH"/>
    <property type="match status" value="1"/>
</dbReference>
<gene>
    <name evidence="9" type="ORF">BEMITA_LOCUS12084</name>
</gene>
<evidence type="ECO:0000259" key="8">
    <source>
        <dbReference type="PROSITE" id="PS50858"/>
    </source>
</evidence>
<dbReference type="EMBL" id="OU963868">
    <property type="protein sequence ID" value="CAH0393714.1"/>
    <property type="molecule type" value="Genomic_DNA"/>
</dbReference>
<dbReference type="GO" id="GO:0000439">
    <property type="term" value="C:transcription factor TFIIH core complex"/>
    <property type="evidence" value="ECO:0007669"/>
    <property type="project" value="InterPro"/>
</dbReference>
<accession>A0A9P0AIC3</accession>
<sequence>MATVSEDVLLQVESVRCKKNEGTLYLMSERIAFMMDHRDIVSVSHPYTDIKQQKISPEGKAKVQLQLVLHSGETTTFQFCNSKGMDACLADRDKVKNLLLNLLPKFQMKVNKELEEKSRLLRNNPTLMHLYRDLVMAKVMTADEFWSQHSALYVNKQNTTKPQAIGVSPAFLSDIRSETDGCNGLKYKLTPDVIECIFKAYPAVHKKYMECVPMKVSEAEFWTKFFQSHYFHKDRLHPGGEDIFVECGKVDEQKFKEDLAGGISDPTVNLTRFDDGCEEVVEKSGSSSDNLGVHKELIRRFNQHSIMIMKANQKNPDPEAKEITRSEGGPPSTNSDTPTKLICPLNRGINGDRIEYPDLTEEKKSQDSNITFVNYKNVLQGLESTSASKLELKFKNGSVNMHQRNGHSIKPTSYSRKRARLELEKWKYHAVPATALVNPSSAVSALGELTPGGILMKGLQDNSLEQSIPPQIEAELRTLTRSLNELLRHFWKCFPPLTANLEQKAIRMHEALRRFHEVKMKPFEEQIARKHSPLYLKFTRHLNTLLEVAYNKYITWSTKHKVG</sequence>
<keyword evidence="4" id="KW-0805">Transcription regulation</keyword>